<keyword evidence="4" id="KW-0720">Serine protease</keyword>
<dbReference type="PANTHER" id="PTHR11757:SF19">
    <property type="entry name" value="PROLYL ENDOPEPTIDASE-LIKE"/>
    <property type="match status" value="1"/>
</dbReference>
<name>A0ABN2XWK7_9ACTN</name>
<dbReference type="Gene3D" id="2.130.10.120">
    <property type="entry name" value="Prolyl oligopeptidase, N-terminal domain"/>
    <property type="match status" value="1"/>
</dbReference>
<evidence type="ECO:0000256" key="3">
    <source>
        <dbReference type="ARBA" id="ARBA00022801"/>
    </source>
</evidence>
<dbReference type="PANTHER" id="PTHR11757">
    <property type="entry name" value="PROTEASE FAMILY S9A OLIGOPEPTIDASE"/>
    <property type="match status" value="1"/>
</dbReference>
<dbReference type="RefSeq" id="WP_344302513.1">
    <property type="nucleotide sequence ID" value="NZ_BAAAQQ010000002.1"/>
</dbReference>
<evidence type="ECO:0000256" key="5">
    <source>
        <dbReference type="SAM" id="MobiDB-lite"/>
    </source>
</evidence>
<dbReference type="InterPro" id="IPR023302">
    <property type="entry name" value="Pept_S9A_N"/>
</dbReference>
<evidence type="ECO:0000256" key="1">
    <source>
        <dbReference type="ARBA" id="ARBA00005228"/>
    </source>
</evidence>
<dbReference type="InterPro" id="IPR029058">
    <property type="entry name" value="AB_hydrolase_fold"/>
</dbReference>
<dbReference type="SUPFAM" id="SSF50993">
    <property type="entry name" value="Peptidase/esterase 'gauge' domain"/>
    <property type="match status" value="1"/>
</dbReference>
<dbReference type="InterPro" id="IPR002470">
    <property type="entry name" value="Peptidase_S9A"/>
</dbReference>
<keyword evidence="9" id="KW-1185">Reference proteome</keyword>
<reference evidence="8 9" key="1">
    <citation type="journal article" date="2019" name="Int. J. Syst. Evol. Microbiol.">
        <title>The Global Catalogue of Microorganisms (GCM) 10K type strain sequencing project: providing services to taxonomists for standard genome sequencing and annotation.</title>
        <authorList>
            <consortium name="The Broad Institute Genomics Platform"/>
            <consortium name="The Broad Institute Genome Sequencing Center for Infectious Disease"/>
            <person name="Wu L."/>
            <person name="Ma J."/>
        </authorList>
    </citation>
    <scope>NUCLEOTIDE SEQUENCE [LARGE SCALE GENOMIC DNA]</scope>
    <source>
        <strain evidence="8 9">JCM 16021</strain>
    </source>
</reference>
<feature type="domain" description="Peptidase S9A N-terminal" evidence="7">
    <location>
        <begin position="16"/>
        <end position="427"/>
    </location>
</feature>
<keyword evidence="3" id="KW-0378">Hydrolase</keyword>
<dbReference type="InterPro" id="IPR051543">
    <property type="entry name" value="Serine_Peptidase_S9A"/>
</dbReference>
<feature type="domain" description="Peptidase S9 prolyl oligopeptidase catalytic" evidence="6">
    <location>
        <begin position="499"/>
        <end position="710"/>
    </location>
</feature>
<evidence type="ECO:0000256" key="2">
    <source>
        <dbReference type="ARBA" id="ARBA00022670"/>
    </source>
</evidence>
<evidence type="ECO:0000313" key="9">
    <source>
        <dbReference type="Proteomes" id="UP001500575"/>
    </source>
</evidence>
<dbReference type="EMBL" id="BAAAQQ010000002">
    <property type="protein sequence ID" value="GAA2118110.1"/>
    <property type="molecule type" value="Genomic_DNA"/>
</dbReference>
<dbReference type="Proteomes" id="UP001500575">
    <property type="component" value="Unassembled WGS sequence"/>
</dbReference>
<accession>A0ABN2XWK7</accession>
<comment type="caution">
    <text evidence="8">The sequence shown here is derived from an EMBL/GenBank/DDBJ whole genome shotgun (WGS) entry which is preliminary data.</text>
</comment>
<evidence type="ECO:0000256" key="4">
    <source>
        <dbReference type="ARBA" id="ARBA00022825"/>
    </source>
</evidence>
<sequence length="712" mass="78521">MTELSNPTGRPGGAPPVAAQQAHEHTTHDVVRPDPYAWMSEESPAFTDHLAAERGWYDLSTAHLGSLVARLRSEVEARVPEVTRSGTWSRPRFSYYTEDQRNRDYAVIWRESRNNFAPDAAKSAAPGSVGNDFARELVLDVNDLDDGTGYLDLGFSVVSPDENLLAYAVDTTGDEVFRLRFRDLRSGQDLPDVVDGVHYSGAWTADSSAFVYAVPDDAWRPVEIRLHRLGTDQADDVSLLEEPDRKFELSVRLSRSERAILVLSQCRDTSECWWLDPTGVDLVPRSIGGRRRGVEYRAEDGPDGLLLVTNDEAVEFRLMGAPVPPPGGQTHETWTELRPEDPAERLERVDAFETHVVASVRRDGSHQLRVLPADDLGSAGLLVGSRFPTGGLQLARNTWYAADSVAVTDEDWTEPPVHAEVSFADGSVTDQGRHEAPTHDPRSYVSEVRRFPTPDGHGVSATIVRHRDTPLDGTAPVLVYGYGSYEAVFEPEWEEALPSLLDRGVIWVHTHLRGGGEGGRQSWLDGRMRVKQNTFTDHIAVADGLAAEGLVDPDRIATRGLSAGGLLQGAVFSQRPDRWRAVVAEVPFVDVVTTMLDDSIPLTVNEWDEWGDPADRGDFDAMLAYSPYDNPPPAGGRPDLLVTGAVHDTRVLVREPAKWVARLRETDPEWSPRLLFRVETGTGSHVGPSGRLGHLAYEAEVLAWILDRLGVA</sequence>
<proteinExistence type="inferred from homology"/>
<evidence type="ECO:0000259" key="6">
    <source>
        <dbReference type="Pfam" id="PF00326"/>
    </source>
</evidence>
<dbReference type="Pfam" id="PF02897">
    <property type="entry name" value="Peptidase_S9_N"/>
    <property type="match status" value="1"/>
</dbReference>
<feature type="region of interest" description="Disordered" evidence="5">
    <location>
        <begin position="1"/>
        <end position="28"/>
    </location>
</feature>
<dbReference type="InterPro" id="IPR001375">
    <property type="entry name" value="Peptidase_S9_cat"/>
</dbReference>
<comment type="similarity">
    <text evidence="1">Belongs to the peptidase S9A family.</text>
</comment>
<dbReference type="SUPFAM" id="SSF53474">
    <property type="entry name" value="alpha/beta-Hydrolases"/>
    <property type="match status" value="1"/>
</dbReference>
<dbReference type="PRINTS" id="PR00862">
    <property type="entry name" value="PROLIGOPTASE"/>
</dbReference>
<dbReference type="Pfam" id="PF00326">
    <property type="entry name" value="Peptidase_S9"/>
    <property type="match status" value="1"/>
</dbReference>
<evidence type="ECO:0000259" key="7">
    <source>
        <dbReference type="Pfam" id="PF02897"/>
    </source>
</evidence>
<gene>
    <name evidence="8" type="ORF">GCM10009843_09720</name>
</gene>
<organism evidence="8 9">
    <name type="scientific">Nocardioides bigeumensis</name>
    <dbReference type="NCBI Taxonomy" id="433657"/>
    <lineage>
        <taxon>Bacteria</taxon>
        <taxon>Bacillati</taxon>
        <taxon>Actinomycetota</taxon>
        <taxon>Actinomycetes</taxon>
        <taxon>Propionibacteriales</taxon>
        <taxon>Nocardioidaceae</taxon>
        <taxon>Nocardioides</taxon>
    </lineage>
</organism>
<protein>
    <submittedName>
        <fullName evidence="8">S9 family peptidase</fullName>
    </submittedName>
</protein>
<evidence type="ECO:0000313" key="8">
    <source>
        <dbReference type="EMBL" id="GAA2118110.1"/>
    </source>
</evidence>
<keyword evidence="2" id="KW-0645">Protease</keyword>
<dbReference type="Gene3D" id="3.40.50.1820">
    <property type="entry name" value="alpha/beta hydrolase"/>
    <property type="match status" value="1"/>
</dbReference>